<protein>
    <recommendedName>
        <fullName evidence="17">Agglutinin-like protein N-terminal domain-containing protein</fullName>
    </recommendedName>
</protein>
<dbReference type="InterPro" id="IPR043063">
    <property type="entry name" value="Agglutinin-like_N_N2"/>
</dbReference>
<evidence type="ECO:0000259" key="17">
    <source>
        <dbReference type="SMART" id="SM01056"/>
    </source>
</evidence>
<evidence type="ECO:0000256" key="9">
    <source>
        <dbReference type="ARBA" id="ARBA00022737"/>
    </source>
</evidence>
<evidence type="ECO:0000256" key="12">
    <source>
        <dbReference type="ARBA" id="ARBA00023136"/>
    </source>
</evidence>
<comment type="subcellular location">
    <subcellularLocation>
        <location evidence="2">Cell membrane</location>
        <topology evidence="2">Lipid-anchor</topology>
        <topology evidence="2">GPI-anchor</topology>
    </subcellularLocation>
    <subcellularLocation>
        <location evidence="1">Secreted</location>
        <location evidence="1">Cell wall</location>
    </subcellularLocation>
</comment>
<evidence type="ECO:0000256" key="10">
    <source>
        <dbReference type="ARBA" id="ARBA00022889"/>
    </source>
</evidence>
<dbReference type="InterPro" id="IPR024672">
    <property type="entry name" value="Agglutinin-like_N"/>
</dbReference>
<comment type="similarity">
    <text evidence="3">Belongs to the ALS family.</text>
</comment>
<name>M3JVS7_CANMX</name>
<evidence type="ECO:0000256" key="6">
    <source>
        <dbReference type="ARBA" id="ARBA00022525"/>
    </source>
</evidence>
<sequence>MQLLGLLLPLLAFIATVASKEISGVFNSFQSLTWKPAASSYPYQGPQYPSWVPVINWSLNGANASPADTFNLIMPCTFKFTTSDPTINLVADGVTYAVCSLNSGEEFTTFSSLSCSVSNALTSNTQAFGSISFPIAFNIGGSSSSVDTTDSQCFKAGSNTVTFYDGDNAFSTTANFVHTNEESSGLLTSQRVIPSLGKQQALVIPPNCPNGYSSGSFGFSASNSQANIDCSSLHSAITQQLNDWNMPTSADPYSFTIQCTAKRAFVTFQNVPAGYRPYLDVYLTAPTSSNYRLDYSATYTCQGSRSTSTSSSKVWAPYVNSGTGGNGAVIVVTTRTDSTQTTTGVSTLPYQSTASTRTIEVVVPIPTTTITGSYLGVTTSYTTISGSVGGTATVIVDTPYHTTTTVTTYWTGSGTTTTTVTAASDSVDTVIVEIPTPNPT</sequence>
<dbReference type="InterPro" id="IPR008966">
    <property type="entry name" value="Adhesion_dom_sf"/>
</dbReference>
<dbReference type="GO" id="GO:0098609">
    <property type="term" value="P:cell-cell adhesion"/>
    <property type="evidence" value="ECO:0007669"/>
    <property type="project" value="TreeGrafter"/>
</dbReference>
<keyword evidence="7" id="KW-0336">GPI-anchor</keyword>
<dbReference type="GO" id="GO:0043710">
    <property type="term" value="P:cell adhesion involved in multi-species biofilm formation"/>
    <property type="evidence" value="ECO:0007669"/>
    <property type="project" value="TreeGrafter"/>
</dbReference>
<dbReference type="Pfam" id="PF11766">
    <property type="entry name" value="Candida_ALS_N"/>
    <property type="match status" value="1"/>
</dbReference>
<reference evidence="18 19" key="1">
    <citation type="submission" date="2013-02" db="EMBL/GenBank/DDBJ databases">
        <title>Genome sequence of Candida maltosa Xu316, a potential industrial strain for xylitol and ethanol production.</title>
        <authorList>
            <person name="Yu J."/>
            <person name="Wang Q."/>
            <person name="Geng X."/>
            <person name="Bao W."/>
            <person name="He P."/>
            <person name="Cai J."/>
        </authorList>
    </citation>
    <scope>NUCLEOTIDE SEQUENCE [LARGE SCALE GENOMIC DNA]</scope>
    <source>
        <strain evidence="19">Xu316</strain>
    </source>
</reference>
<dbReference type="HOGENOM" id="CLU_031316_2_0_1"/>
<evidence type="ECO:0000256" key="11">
    <source>
        <dbReference type="ARBA" id="ARBA00023026"/>
    </source>
</evidence>
<dbReference type="GO" id="GO:0030448">
    <property type="term" value="P:hyphal growth"/>
    <property type="evidence" value="ECO:0007669"/>
    <property type="project" value="TreeGrafter"/>
</dbReference>
<keyword evidence="9" id="KW-0677">Repeat</keyword>
<keyword evidence="8 16" id="KW-0732">Signal</keyword>
<keyword evidence="10" id="KW-0130">Cell adhesion</keyword>
<dbReference type="GO" id="GO:0005886">
    <property type="term" value="C:plasma membrane"/>
    <property type="evidence" value="ECO:0007669"/>
    <property type="project" value="UniProtKB-SubCell"/>
</dbReference>
<keyword evidence="11" id="KW-0843">Virulence</keyword>
<organism evidence="18 19">
    <name type="scientific">Candida maltosa (strain Xu316)</name>
    <name type="common">Yeast</name>
    <dbReference type="NCBI Taxonomy" id="1245528"/>
    <lineage>
        <taxon>Eukaryota</taxon>
        <taxon>Fungi</taxon>
        <taxon>Dikarya</taxon>
        <taxon>Ascomycota</taxon>
        <taxon>Saccharomycotina</taxon>
        <taxon>Pichiomycetes</taxon>
        <taxon>Debaryomycetaceae</taxon>
        <taxon>Candida/Lodderomyces clade</taxon>
        <taxon>Candida</taxon>
    </lineage>
</organism>
<keyword evidence="4" id="KW-1003">Cell membrane</keyword>
<evidence type="ECO:0000313" key="19">
    <source>
        <dbReference type="Proteomes" id="UP000011777"/>
    </source>
</evidence>
<dbReference type="FunFam" id="2.60.40.1280:FF:000001">
    <property type="entry name" value="Agglutinin-like protein 3"/>
    <property type="match status" value="1"/>
</dbReference>
<comment type="caution">
    <text evidence="18">The sequence shown here is derived from an EMBL/GenBank/DDBJ whole genome shotgun (WGS) entry which is preliminary data.</text>
</comment>
<dbReference type="PANTHER" id="PTHR33793">
    <property type="entry name" value="ALPHA-AGGLUTININ"/>
    <property type="match status" value="1"/>
</dbReference>
<evidence type="ECO:0000256" key="16">
    <source>
        <dbReference type="SAM" id="SignalP"/>
    </source>
</evidence>
<dbReference type="GO" id="GO:0030445">
    <property type="term" value="C:yeast-form cell wall"/>
    <property type="evidence" value="ECO:0007669"/>
    <property type="project" value="TreeGrafter"/>
</dbReference>
<dbReference type="InterPro" id="IPR008440">
    <property type="entry name" value="Agglutinin-like_ALS_rpt"/>
</dbReference>
<keyword evidence="13" id="KW-1015">Disulfide bond</keyword>
<evidence type="ECO:0000256" key="2">
    <source>
        <dbReference type="ARBA" id="ARBA00004609"/>
    </source>
</evidence>
<dbReference type="GO" id="GO:0098552">
    <property type="term" value="C:side of membrane"/>
    <property type="evidence" value="ECO:0007669"/>
    <property type="project" value="UniProtKB-KW"/>
</dbReference>
<dbReference type="GO" id="GO:0030446">
    <property type="term" value="C:hyphal cell wall"/>
    <property type="evidence" value="ECO:0007669"/>
    <property type="project" value="TreeGrafter"/>
</dbReference>
<proteinExistence type="inferred from homology"/>
<dbReference type="OMA" id="PYSTINC"/>
<dbReference type="STRING" id="1245528.M3JVS7"/>
<dbReference type="GO" id="GO:0009986">
    <property type="term" value="C:cell surface"/>
    <property type="evidence" value="ECO:0007669"/>
    <property type="project" value="TreeGrafter"/>
</dbReference>
<keyword evidence="19" id="KW-1185">Reference proteome</keyword>
<evidence type="ECO:0000256" key="15">
    <source>
        <dbReference type="ARBA" id="ARBA00023288"/>
    </source>
</evidence>
<evidence type="ECO:0000256" key="14">
    <source>
        <dbReference type="ARBA" id="ARBA00023180"/>
    </source>
</evidence>
<dbReference type="AlphaFoldDB" id="M3JVS7"/>
<dbReference type="Gene3D" id="2.60.40.2430">
    <property type="entry name" value="Agglutinin-like protein, N-terminal domain, N2 subdomain"/>
    <property type="match status" value="1"/>
</dbReference>
<dbReference type="EMBL" id="AOGT01001760">
    <property type="protein sequence ID" value="EMG47020.1"/>
    <property type="molecule type" value="Genomic_DNA"/>
</dbReference>
<evidence type="ECO:0000256" key="7">
    <source>
        <dbReference type="ARBA" id="ARBA00022622"/>
    </source>
</evidence>
<dbReference type="PANTHER" id="PTHR33793:SF2">
    <property type="entry name" value="AGGLUTININ-LIKE PROTEIN 6"/>
    <property type="match status" value="1"/>
</dbReference>
<keyword evidence="5" id="KW-0134">Cell wall</keyword>
<feature type="domain" description="Agglutinin-like protein N-terminal" evidence="17">
    <location>
        <begin position="56"/>
        <end position="301"/>
    </location>
</feature>
<evidence type="ECO:0000313" key="18">
    <source>
        <dbReference type="EMBL" id="EMG47020.1"/>
    </source>
</evidence>
<feature type="signal peptide" evidence="16">
    <location>
        <begin position="1"/>
        <end position="19"/>
    </location>
</feature>
<dbReference type="InterPro" id="IPR033504">
    <property type="entry name" value="ALS"/>
</dbReference>
<keyword evidence="12" id="KW-0472">Membrane</keyword>
<evidence type="ECO:0000256" key="13">
    <source>
        <dbReference type="ARBA" id="ARBA00023157"/>
    </source>
</evidence>
<dbReference type="SUPFAM" id="SSF49401">
    <property type="entry name" value="Bacterial adhesins"/>
    <property type="match status" value="1"/>
</dbReference>
<evidence type="ECO:0000256" key="1">
    <source>
        <dbReference type="ARBA" id="ARBA00004191"/>
    </source>
</evidence>
<dbReference type="OrthoDB" id="4023732at2759"/>
<evidence type="ECO:0000256" key="5">
    <source>
        <dbReference type="ARBA" id="ARBA00022512"/>
    </source>
</evidence>
<accession>M3JVS7</accession>
<evidence type="ECO:0000256" key="8">
    <source>
        <dbReference type="ARBA" id="ARBA00022729"/>
    </source>
</evidence>
<dbReference type="Gene3D" id="2.60.40.1280">
    <property type="match status" value="1"/>
</dbReference>
<keyword evidence="14" id="KW-0325">Glycoprotein</keyword>
<dbReference type="GO" id="GO:0044011">
    <property type="term" value="P:single-species biofilm formation on inanimate substrate"/>
    <property type="evidence" value="ECO:0007669"/>
    <property type="project" value="TreeGrafter"/>
</dbReference>
<dbReference type="InterPro" id="IPR011252">
    <property type="entry name" value="Fibrogen-bd_dom1"/>
</dbReference>
<dbReference type="SMART" id="SM01056">
    <property type="entry name" value="Candida_ALS_N"/>
    <property type="match status" value="1"/>
</dbReference>
<dbReference type="Pfam" id="PF05792">
    <property type="entry name" value="Candida_ALS"/>
    <property type="match status" value="2"/>
</dbReference>
<dbReference type="GO" id="GO:1903561">
    <property type="term" value="C:extracellular vesicle"/>
    <property type="evidence" value="ECO:0007669"/>
    <property type="project" value="TreeGrafter"/>
</dbReference>
<evidence type="ECO:0000256" key="4">
    <source>
        <dbReference type="ARBA" id="ARBA00022475"/>
    </source>
</evidence>
<feature type="non-terminal residue" evidence="18">
    <location>
        <position position="440"/>
    </location>
</feature>
<evidence type="ECO:0000256" key="3">
    <source>
        <dbReference type="ARBA" id="ARBA00007021"/>
    </source>
</evidence>
<keyword evidence="6" id="KW-0964">Secreted</keyword>
<feature type="chain" id="PRO_5004035430" description="Agglutinin-like protein N-terminal domain-containing protein" evidence="16">
    <location>
        <begin position="20"/>
        <end position="440"/>
    </location>
</feature>
<dbReference type="GO" id="GO:0043709">
    <property type="term" value="P:cell adhesion involved in single-species biofilm formation"/>
    <property type="evidence" value="ECO:0007669"/>
    <property type="project" value="TreeGrafter"/>
</dbReference>
<gene>
    <name evidence="18" type="ORF">G210_2711</name>
</gene>
<keyword evidence="15" id="KW-0449">Lipoprotein</keyword>
<dbReference type="Proteomes" id="UP000011777">
    <property type="component" value="Unassembled WGS sequence"/>
</dbReference>